<dbReference type="Gene3D" id="2.170.150.80">
    <property type="entry name" value="NAC domain"/>
    <property type="match status" value="1"/>
</dbReference>
<dbReference type="Proteomes" id="UP000657918">
    <property type="component" value="Unassembled WGS sequence"/>
</dbReference>
<feature type="compositionally biased region" description="Basic and acidic residues" evidence="5">
    <location>
        <begin position="108"/>
        <end position="118"/>
    </location>
</feature>
<accession>A0A835K7K2</accession>
<comment type="caution">
    <text evidence="7">The sequence shown here is derived from an EMBL/GenBank/DDBJ whole genome shotgun (WGS) entry which is preliminary data.</text>
</comment>
<evidence type="ECO:0000256" key="5">
    <source>
        <dbReference type="SAM" id="MobiDB-lite"/>
    </source>
</evidence>
<evidence type="ECO:0000256" key="4">
    <source>
        <dbReference type="ARBA" id="ARBA00023242"/>
    </source>
</evidence>
<reference evidence="7 8" key="1">
    <citation type="submission" date="2020-10" db="EMBL/GenBank/DDBJ databases">
        <title>Plant Genome Project.</title>
        <authorList>
            <person name="Zhang R.-G."/>
        </authorList>
    </citation>
    <scope>NUCLEOTIDE SEQUENCE [LARGE SCALE GENOMIC DNA]</scope>
    <source>
        <strain evidence="7">FAFU-HL-1</strain>
        <tissue evidence="7">Leaf</tissue>
    </source>
</reference>
<name>A0A835K7K2_9ROSI</name>
<keyword evidence="3" id="KW-0804">Transcription</keyword>
<proteinExistence type="predicted"/>
<keyword evidence="8" id="KW-1185">Reference proteome</keyword>
<feature type="region of interest" description="Disordered" evidence="5">
    <location>
        <begin position="108"/>
        <end position="145"/>
    </location>
</feature>
<dbReference type="PROSITE" id="PS51005">
    <property type="entry name" value="NAC"/>
    <property type="match status" value="1"/>
</dbReference>
<evidence type="ECO:0000259" key="6">
    <source>
        <dbReference type="PROSITE" id="PS51005"/>
    </source>
</evidence>
<evidence type="ECO:0000256" key="3">
    <source>
        <dbReference type="ARBA" id="ARBA00023163"/>
    </source>
</evidence>
<dbReference type="InterPro" id="IPR003441">
    <property type="entry name" value="NAC-dom"/>
</dbReference>
<keyword evidence="2" id="KW-0238">DNA-binding</keyword>
<dbReference type="AlphaFoldDB" id="A0A835K7K2"/>
<dbReference type="GO" id="GO:0006355">
    <property type="term" value="P:regulation of DNA-templated transcription"/>
    <property type="evidence" value="ECO:0007669"/>
    <property type="project" value="InterPro"/>
</dbReference>
<protein>
    <recommendedName>
        <fullName evidence="6">NAC domain-containing protein</fullName>
    </recommendedName>
</protein>
<dbReference type="PANTHER" id="PTHR31719:SF94">
    <property type="entry name" value="PROTEIN ATAF2"/>
    <property type="match status" value="1"/>
</dbReference>
<dbReference type="SUPFAM" id="SSF101941">
    <property type="entry name" value="NAC domain"/>
    <property type="match status" value="1"/>
</dbReference>
<evidence type="ECO:0000313" key="8">
    <source>
        <dbReference type="Proteomes" id="UP000657918"/>
    </source>
</evidence>
<evidence type="ECO:0000313" key="7">
    <source>
        <dbReference type="EMBL" id="KAF9685622.1"/>
    </source>
</evidence>
<dbReference type="InterPro" id="IPR036093">
    <property type="entry name" value="NAC_dom_sf"/>
</dbReference>
<feature type="domain" description="NAC" evidence="6">
    <location>
        <begin position="1"/>
        <end position="103"/>
    </location>
</feature>
<keyword evidence="1" id="KW-0805">Transcription regulation</keyword>
<keyword evidence="4" id="KW-0539">Nucleus</keyword>
<evidence type="ECO:0000256" key="1">
    <source>
        <dbReference type="ARBA" id="ARBA00023015"/>
    </source>
</evidence>
<organism evidence="7 8">
    <name type="scientific">Salix dunnii</name>
    <dbReference type="NCBI Taxonomy" id="1413687"/>
    <lineage>
        <taxon>Eukaryota</taxon>
        <taxon>Viridiplantae</taxon>
        <taxon>Streptophyta</taxon>
        <taxon>Embryophyta</taxon>
        <taxon>Tracheophyta</taxon>
        <taxon>Spermatophyta</taxon>
        <taxon>Magnoliopsida</taxon>
        <taxon>eudicotyledons</taxon>
        <taxon>Gunneridae</taxon>
        <taxon>Pentapetalae</taxon>
        <taxon>rosids</taxon>
        <taxon>fabids</taxon>
        <taxon>Malpighiales</taxon>
        <taxon>Salicaceae</taxon>
        <taxon>Saliceae</taxon>
        <taxon>Salix</taxon>
    </lineage>
</organism>
<dbReference type="GO" id="GO:0003677">
    <property type="term" value="F:DNA binding"/>
    <property type="evidence" value="ECO:0007669"/>
    <property type="project" value="UniProtKB-KW"/>
</dbReference>
<dbReference type="EMBL" id="JADGMS010000003">
    <property type="protein sequence ID" value="KAF9685622.1"/>
    <property type="molecule type" value="Genomic_DNA"/>
</dbReference>
<dbReference type="PANTHER" id="PTHR31719">
    <property type="entry name" value="NAC TRANSCRIPTION FACTOR 56"/>
    <property type="match status" value="1"/>
</dbReference>
<dbReference type="OrthoDB" id="910810at2759"/>
<feature type="compositionally biased region" description="Basic and acidic residues" evidence="5">
    <location>
        <begin position="130"/>
        <end position="139"/>
    </location>
</feature>
<evidence type="ECO:0000256" key="2">
    <source>
        <dbReference type="ARBA" id="ARBA00023125"/>
    </source>
</evidence>
<sequence>MSAMETRKCTFSHLGTESTGMEVDLVELLTVDTGKMSHSNTGALLLDIGRRLDFYTGKALQVEKTNWKMHEFTVNDPAPKYQVRNTRDYMRLDDRVLCKIYKKIKKPNDVRNRQRDEESSTLSAIDDGDSVNHHGEGRTDLPVMDSGHAREIDNGGAGAVFSDDYSQQEIASSEFPADFNIHAASYSRMFPSLAETCGDPASVFSNSDNMSAQDELLNPAYFHWNIDDPFFDLHTILPINIPGNPVPVPGNLANPASPCNLSHS</sequence>
<gene>
    <name evidence="7" type="ORF">SADUNF_Sadunf03G0073700</name>
</gene>